<name>A0ABV9KDA8_9RHOB</name>
<sequence length="52" mass="5772">MKPQKRFIKSVVDTARKSEVSLPWTRGTRRAEFIARRMAATAAATPQPAKAS</sequence>
<evidence type="ECO:0000313" key="2">
    <source>
        <dbReference type="Proteomes" id="UP001595973"/>
    </source>
</evidence>
<dbReference type="EMBL" id="JBHSGI010000002">
    <property type="protein sequence ID" value="MFC4667931.1"/>
    <property type="molecule type" value="Genomic_DNA"/>
</dbReference>
<organism evidence="1 2">
    <name type="scientific">Seohaeicola nanhaiensis</name>
    <dbReference type="NCBI Taxonomy" id="1387282"/>
    <lineage>
        <taxon>Bacteria</taxon>
        <taxon>Pseudomonadati</taxon>
        <taxon>Pseudomonadota</taxon>
        <taxon>Alphaproteobacteria</taxon>
        <taxon>Rhodobacterales</taxon>
        <taxon>Roseobacteraceae</taxon>
        <taxon>Seohaeicola</taxon>
    </lineage>
</organism>
<reference evidence="2" key="1">
    <citation type="journal article" date="2019" name="Int. J. Syst. Evol. Microbiol.">
        <title>The Global Catalogue of Microorganisms (GCM) 10K type strain sequencing project: providing services to taxonomists for standard genome sequencing and annotation.</title>
        <authorList>
            <consortium name="The Broad Institute Genomics Platform"/>
            <consortium name="The Broad Institute Genome Sequencing Center for Infectious Disease"/>
            <person name="Wu L."/>
            <person name="Ma J."/>
        </authorList>
    </citation>
    <scope>NUCLEOTIDE SEQUENCE [LARGE SCALE GENOMIC DNA]</scope>
    <source>
        <strain evidence="2">CGMCC 4.7283</strain>
    </source>
</reference>
<accession>A0ABV9KDA8</accession>
<proteinExistence type="predicted"/>
<dbReference type="RefSeq" id="WP_380716165.1">
    <property type="nucleotide sequence ID" value="NZ_JBHSGI010000002.1"/>
</dbReference>
<dbReference type="Proteomes" id="UP001595973">
    <property type="component" value="Unassembled WGS sequence"/>
</dbReference>
<comment type="caution">
    <text evidence="1">The sequence shown here is derived from an EMBL/GenBank/DDBJ whole genome shotgun (WGS) entry which is preliminary data.</text>
</comment>
<protein>
    <submittedName>
        <fullName evidence="1">Uncharacterized protein</fullName>
    </submittedName>
</protein>
<keyword evidence="2" id="KW-1185">Reference proteome</keyword>
<gene>
    <name evidence="1" type="ORF">ACFO5X_05140</name>
</gene>
<evidence type="ECO:0000313" key="1">
    <source>
        <dbReference type="EMBL" id="MFC4667931.1"/>
    </source>
</evidence>